<evidence type="ECO:0000256" key="4">
    <source>
        <dbReference type="ARBA" id="ARBA00022691"/>
    </source>
</evidence>
<keyword evidence="11" id="KW-0670">Pyruvate</keyword>
<dbReference type="GO" id="GO:0016829">
    <property type="term" value="F:lyase activity"/>
    <property type="evidence" value="ECO:0007669"/>
    <property type="project" value="UniProtKB-KW"/>
</dbReference>
<dbReference type="SFLD" id="SFLDG01066">
    <property type="entry name" value="organic_radical-activating_enz"/>
    <property type="match status" value="1"/>
</dbReference>
<dbReference type="InterPro" id="IPR058240">
    <property type="entry name" value="rSAM_sf"/>
</dbReference>
<dbReference type="GO" id="GO:0051539">
    <property type="term" value="F:4 iron, 4 sulfur cluster binding"/>
    <property type="evidence" value="ECO:0007669"/>
    <property type="project" value="UniProtKB-UniRule"/>
</dbReference>
<dbReference type="GO" id="GO:0046872">
    <property type="term" value="F:metal ion binding"/>
    <property type="evidence" value="ECO:0007669"/>
    <property type="project" value="UniProtKB-UniRule"/>
</dbReference>
<comment type="similarity">
    <text evidence="2 9">Belongs to the organic radical-activating enzymes family.</text>
</comment>
<name>A0A9D9ND04_9SPIO</name>
<dbReference type="PIRSF" id="PIRSF000371">
    <property type="entry name" value="PFL_act_enz"/>
    <property type="match status" value="1"/>
</dbReference>
<evidence type="ECO:0000313" key="12">
    <source>
        <dbReference type="Proteomes" id="UP000810292"/>
    </source>
</evidence>
<dbReference type="PANTHER" id="PTHR30352">
    <property type="entry name" value="PYRUVATE FORMATE-LYASE-ACTIVATING ENZYME"/>
    <property type="match status" value="1"/>
</dbReference>
<keyword evidence="5 9" id="KW-0479">Metal-binding</keyword>
<protein>
    <recommendedName>
        <fullName evidence="9">Pyruvate formate-lyase-activating enzyme</fullName>
        <ecNumber evidence="9">1.97.1.4</ecNumber>
    </recommendedName>
</protein>
<dbReference type="EC" id="1.97.1.4" evidence="9"/>
<dbReference type="SFLD" id="SFLDS00029">
    <property type="entry name" value="Radical_SAM"/>
    <property type="match status" value="1"/>
</dbReference>
<dbReference type="InterPro" id="IPR012839">
    <property type="entry name" value="Organic_radical_activase"/>
</dbReference>
<keyword evidence="6 9" id="KW-0560">Oxidoreductase</keyword>
<comment type="cofactor">
    <cofactor evidence="9">
        <name>[4Fe-4S] cluster</name>
        <dbReference type="ChEBI" id="CHEBI:49883"/>
    </cofactor>
    <text evidence="9">Binds 1 [4Fe-4S] cluster. The cluster is coordinated with 3 cysteines and an exchangeable S-adenosyl-L-methionine.</text>
</comment>
<dbReference type="InterPro" id="IPR034457">
    <property type="entry name" value="Organic_radical-activating"/>
</dbReference>
<dbReference type="NCBIfam" id="TIGR02493">
    <property type="entry name" value="PFLA"/>
    <property type="match status" value="1"/>
</dbReference>
<dbReference type="Pfam" id="PF04055">
    <property type="entry name" value="Radical_SAM"/>
    <property type="match status" value="1"/>
</dbReference>
<evidence type="ECO:0000256" key="6">
    <source>
        <dbReference type="ARBA" id="ARBA00023002"/>
    </source>
</evidence>
<dbReference type="GO" id="GO:0043365">
    <property type="term" value="F:[formate-C-acetyltransferase]-activating enzyme activity"/>
    <property type="evidence" value="ECO:0007669"/>
    <property type="project" value="UniProtKB-UniRule"/>
</dbReference>
<comment type="catalytic activity">
    <reaction evidence="9">
        <text>glycyl-[formate C-acetyltransferase] + reduced [flavodoxin] + S-adenosyl-L-methionine = glycin-2-yl radical-[formate C-acetyltransferase] + semiquinone [flavodoxin] + 5'-deoxyadenosine + L-methionine + H(+)</text>
        <dbReference type="Rhea" id="RHEA:19225"/>
        <dbReference type="Rhea" id="RHEA-COMP:10622"/>
        <dbReference type="Rhea" id="RHEA-COMP:12190"/>
        <dbReference type="Rhea" id="RHEA-COMP:12191"/>
        <dbReference type="Rhea" id="RHEA-COMP:14480"/>
        <dbReference type="ChEBI" id="CHEBI:15378"/>
        <dbReference type="ChEBI" id="CHEBI:17319"/>
        <dbReference type="ChEBI" id="CHEBI:29947"/>
        <dbReference type="ChEBI" id="CHEBI:32722"/>
        <dbReference type="ChEBI" id="CHEBI:57618"/>
        <dbReference type="ChEBI" id="CHEBI:57844"/>
        <dbReference type="ChEBI" id="CHEBI:59789"/>
        <dbReference type="ChEBI" id="CHEBI:140311"/>
        <dbReference type="EC" id="1.97.1.4"/>
    </reaction>
</comment>
<evidence type="ECO:0000256" key="5">
    <source>
        <dbReference type="ARBA" id="ARBA00022723"/>
    </source>
</evidence>
<gene>
    <name evidence="11" type="primary">pflA</name>
    <name evidence="11" type="ORF">IAA72_05790</name>
</gene>
<accession>A0A9D9ND04</accession>
<keyword evidence="4 9" id="KW-0949">S-adenosyl-L-methionine</keyword>
<evidence type="ECO:0000256" key="2">
    <source>
        <dbReference type="ARBA" id="ARBA00009777"/>
    </source>
</evidence>
<evidence type="ECO:0000256" key="8">
    <source>
        <dbReference type="ARBA" id="ARBA00023014"/>
    </source>
</evidence>
<keyword evidence="8 9" id="KW-0411">Iron-sulfur</keyword>
<evidence type="ECO:0000256" key="7">
    <source>
        <dbReference type="ARBA" id="ARBA00023004"/>
    </source>
</evidence>
<dbReference type="InterPro" id="IPR007197">
    <property type="entry name" value="rSAM"/>
</dbReference>
<keyword evidence="3 9" id="KW-0004">4Fe-4S</keyword>
<keyword evidence="11" id="KW-0456">Lyase</keyword>
<comment type="subcellular location">
    <subcellularLocation>
        <location evidence="9">Cytoplasm</location>
    </subcellularLocation>
</comment>
<dbReference type="SUPFAM" id="SSF102114">
    <property type="entry name" value="Radical SAM enzymes"/>
    <property type="match status" value="1"/>
</dbReference>
<keyword evidence="7 9" id="KW-0408">Iron</keyword>
<dbReference type="PROSITE" id="PS51918">
    <property type="entry name" value="RADICAL_SAM"/>
    <property type="match status" value="1"/>
</dbReference>
<reference evidence="11" key="1">
    <citation type="submission" date="2020-10" db="EMBL/GenBank/DDBJ databases">
        <authorList>
            <person name="Gilroy R."/>
        </authorList>
    </citation>
    <scope>NUCLEOTIDE SEQUENCE</scope>
    <source>
        <strain evidence="11">14700</strain>
    </source>
</reference>
<dbReference type="InterPro" id="IPR012838">
    <property type="entry name" value="PFL1_activating"/>
</dbReference>
<evidence type="ECO:0000256" key="9">
    <source>
        <dbReference type="RuleBase" id="RU362053"/>
    </source>
</evidence>
<dbReference type="GO" id="GO:0005737">
    <property type="term" value="C:cytoplasm"/>
    <property type="evidence" value="ECO:0007669"/>
    <property type="project" value="UniProtKB-SubCell"/>
</dbReference>
<dbReference type="EMBL" id="JADIMF010000089">
    <property type="protein sequence ID" value="MBO8469277.1"/>
    <property type="molecule type" value="Genomic_DNA"/>
</dbReference>
<dbReference type="PANTHER" id="PTHR30352:SF5">
    <property type="entry name" value="PYRUVATE FORMATE-LYASE 1-ACTIVATING ENZYME"/>
    <property type="match status" value="1"/>
</dbReference>
<dbReference type="InterPro" id="IPR001989">
    <property type="entry name" value="Radical_activat_CS"/>
</dbReference>
<dbReference type="Proteomes" id="UP000810292">
    <property type="component" value="Unassembled WGS sequence"/>
</dbReference>
<evidence type="ECO:0000259" key="10">
    <source>
        <dbReference type="PROSITE" id="PS51918"/>
    </source>
</evidence>
<dbReference type="CDD" id="cd01335">
    <property type="entry name" value="Radical_SAM"/>
    <property type="match status" value="1"/>
</dbReference>
<keyword evidence="9" id="KW-0963">Cytoplasm</keyword>
<dbReference type="InterPro" id="IPR013785">
    <property type="entry name" value="Aldolase_TIM"/>
</dbReference>
<proteinExistence type="inferred from homology"/>
<organism evidence="11 12">
    <name type="scientific">Candidatus Ornithospirochaeta stercoravium</name>
    <dbReference type="NCBI Taxonomy" id="2840897"/>
    <lineage>
        <taxon>Bacteria</taxon>
        <taxon>Pseudomonadati</taxon>
        <taxon>Spirochaetota</taxon>
        <taxon>Spirochaetia</taxon>
        <taxon>Spirochaetales</taxon>
        <taxon>Spirochaetaceae</taxon>
        <taxon>Spirochaetaceae incertae sedis</taxon>
        <taxon>Candidatus Ornithospirochaeta</taxon>
    </lineage>
</organism>
<feature type="domain" description="Radical SAM core" evidence="10">
    <location>
        <begin position="17"/>
        <end position="241"/>
    </location>
</feature>
<evidence type="ECO:0000256" key="3">
    <source>
        <dbReference type="ARBA" id="ARBA00022485"/>
    </source>
</evidence>
<evidence type="ECO:0000313" key="11">
    <source>
        <dbReference type="EMBL" id="MBO8469277.1"/>
    </source>
</evidence>
<sequence length="259" mass="29483">MRCDKGLIHSIESFGTVDGPGVRMVVFFQGCPLRCLYCHNPDSWKTDRGEWMTVNEILSMYERNRAFYDRNGGITATGGEPLRQIGFLTSLFAEAKKRGIHTALDTSGWLYRKEQDEDYDELLSFTDYVLLDIKHSDPEGHIALTGKTQAPVLEFLSKLDDLGIPTMIRHVSVPGLTDSDEELSELGRIIARYDNITGLDILPYHTMGERKYRELGIPYPLEGVNAMAKEEAKKKREIAVKAYQEERMKRRADVFPDIS</sequence>
<comment type="function">
    <text evidence="9">Activation of pyruvate formate-lyase under anaerobic conditions by generation of an organic free radical, using S-adenosylmethionine and reduced flavodoxin as cosubstrates to produce 5'-deoxy-adenosine.</text>
</comment>
<comment type="caution">
    <text evidence="11">The sequence shown here is derived from an EMBL/GenBank/DDBJ whole genome shotgun (WGS) entry which is preliminary data.</text>
</comment>
<dbReference type="PROSITE" id="PS01087">
    <property type="entry name" value="RADICAL_ACTIVATING"/>
    <property type="match status" value="1"/>
</dbReference>
<dbReference type="AlphaFoldDB" id="A0A9D9ND04"/>
<reference evidence="11" key="2">
    <citation type="journal article" date="2021" name="PeerJ">
        <title>Extensive microbial diversity within the chicken gut microbiome revealed by metagenomics and culture.</title>
        <authorList>
            <person name="Gilroy R."/>
            <person name="Ravi A."/>
            <person name="Getino M."/>
            <person name="Pursley I."/>
            <person name="Horton D.L."/>
            <person name="Alikhan N.F."/>
            <person name="Baker D."/>
            <person name="Gharbi K."/>
            <person name="Hall N."/>
            <person name="Watson M."/>
            <person name="Adriaenssens E.M."/>
            <person name="Foster-Nyarko E."/>
            <person name="Jarju S."/>
            <person name="Secka A."/>
            <person name="Antonio M."/>
            <person name="Oren A."/>
            <person name="Chaudhuri R.R."/>
            <person name="La Ragione R."/>
            <person name="Hildebrand F."/>
            <person name="Pallen M.J."/>
        </authorList>
    </citation>
    <scope>NUCLEOTIDE SEQUENCE</scope>
    <source>
        <strain evidence="11">14700</strain>
    </source>
</reference>
<evidence type="ECO:0000256" key="1">
    <source>
        <dbReference type="ARBA" id="ARBA00002918"/>
    </source>
</evidence>
<comment type="function">
    <text evidence="1">Activation of pyruvate formate-lyase 1 under anaerobic conditions by generation of an organic free radical, using S-adenosylmethionine and reduced flavodoxin as cosubstrates to produce 5'-deoxy-adenosine.</text>
</comment>
<dbReference type="Gene3D" id="3.20.20.70">
    <property type="entry name" value="Aldolase class I"/>
    <property type="match status" value="1"/>
</dbReference>